<dbReference type="EMBL" id="JAMOIM010000027">
    <property type="protein sequence ID" value="MCW6511509.1"/>
    <property type="molecule type" value="Genomic_DNA"/>
</dbReference>
<sequence length="62" mass="6519">MLTLTYDGGKIFRITVPPTALITRFEVADRSAVAIGSAVFIKTDPGDRAALVTVGKGITPPM</sequence>
<dbReference type="AlphaFoldDB" id="A0AA42CLD7"/>
<dbReference type="RefSeq" id="WP_282587887.1">
    <property type="nucleotide sequence ID" value="NZ_JAMOIM010000027.1"/>
</dbReference>
<comment type="caution">
    <text evidence="1">The sequence shown here is derived from an EMBL/GenBank/DDBJ whole genome shotgun (WGS) entry which is preliminary data.</text>
</comment>
<keyword evidence="2" id="KW-1185">Reference proteome</keyword>
<reference evidence="1" key="1">
    <citation type="submission" date="2022-05" db="EMBL/GenBank/DDBJ databases">
        <authorList>
            <person name="Pankratov T."/>
        </authorList>
    </citation>
    <scope>NUCLEOTIDE SEQUENCE</scope>
    <source>
        <strain evidence="1">BP6-180914</strain>
    </source>
</reference>
<evidence type="ECO:0000313" key="1">
    <source>
        <dbReference type="EMBL" id="MCW6511509.1"/>
    </source>
</evidence>
<dbReference type="Proteomes" id="UP001165667">
    <property type="component" value="Unassembled WGS sequence"/>
</dbReference>
<organism evidence="1 2">
    <name type="scientific">Lichenifustis flavocetrariae</name>
    <dbReference type="NCBI Taxonomy" id="2949735"/>
    <lineage>
        <taxon>Bacteria</taxon>
        <taxon>Pseudomonadati</taxon>
        <taxon>Pseudomonadota</taxon>
        <taxon>Alphaproteobacteria</taxon>
        <taxon>Hyphomicrobiales</taxon>
        <taxon>Lichenihabitantaceae</taxon>
        <taxon>Lichenifustis</taxon>
    </lineage>
</organism>
<name>A0AA42CLD7_9HYPH</name>
<accession>A0AA42CLD7</accession>
<gene>
    <name evidence="1" type="ORF">M8523_26385</name>
</gene>
<evidence type="ECO:0000313" key="2">
    <source>
        <dbReference type="Proteomes" id="UP001165667"/>
    </source>
</evidence>
<proteinExistence type="predicted"/>
<protein>
    <submittedName>
        <fullName evidence="1">Uncharacterized protein</fullName>
    </submittedName>
</protein>